<dbReference type="RefSeq" id="WP_075171897.1">
    <property type="nucleotide sequence ID" value="NZ_CAXHZV010000037.1"/>
</dbReference>
<sequence length="63" mass="7364">MAGKQHNDDYLDDADILDGDDDIDLGFISSQKNTRRGVRKNIEEMLEARELRRSMQDIFDDDF</sequence>
<dbReference type="EMBL" id="JAUYVO010000018">
    <property type="protein sequence ID" value="MDP2524326.1"/>
    <property type="molecule type" value="Genomic_DNA"/>
</dbReference>
<dbReference type="AlphaFoldDB" id="A0AAW7XQ80"/>
<organism evidence="1 3">
    <name type="scientific">Neptunomonas phycophila</name>
    <dbReference type="NCBI Taxonomy" id="1572645"/>
    <lineage>
        <taxon>Bacteria</taxon>
        <taxon>Pseudomonadati</taxon>
        <taxon>Pseudomonadota</taxon>
        <taxon>Gammaproteobacteria</taxon>
        <taxon>Oceanospirillales</taxon>
        <taxon>Oceanospirillaceae</taxon>
        <taxon>Neptunomonas</taxon>
    </lineage>
</organism>
<dbReference type="InterPro" id="IPR058059">
    <property type="entry name" value="PA3496-like"/>
</dbReference>
<evidence type="ECO:0000313" key="1">
    <source>
        <dbReference type="EMBL" id="MDO6455389.1"/>
    </source>
</evidence>
<gene>
    <name evidence="1" type="ORF">Q4490_17645</name>
    <name evidence="2" type="ORF">Q8W30_17310</name>
</gene>
<evidence type="ECO:0000313" key="4">
    <source>
        <dbReference type="Proteomes" id="UP001177341"/>
    </source>
</evidence>
<dbReference type="GeneID" id="89455923"/>
<dbReference type="Proteomes" id="UP001169862">
    <property type="component" value="Unassembled WGS sequence"/>
</dbReference>
<name>A0AAW7XQ80_9GAMM</name>
<accession>A0AAW7XQ80</accession>
<reference evidence="1" key="1">
    <citation type="submission" date="2023-07" db="EMBL/GenBank/DDBJ databases">
        <title>Genome content predicts the carbon catabolic preferences of heterotrophic bacteria.</title>
        <authorList>
            <person name="Gralka M."/>
        </authorList>
    </citation>
    <scope>NUCLEOTIDE SEQUENCE</scope>
    <source>
        <strain evidence="2">5G01</strain>
        <strain evidence="1">I2M16</strain>
    </source>
</reference>
<keyword evidence="4" id="KW-1185">Reference proteome</keyword>
<dbReference type="EMBL" id="JAUOPG010000017">
    <property type="protein sequence ID" value="MDO6455389.1"/>
    <property type="molecule type" value="Genomic_DNA"/>
</dbReference>
<comment type="caution">
    <text evidence="1">The sequence shown here is derived from an EMBL/GenBank/DDBJ whole genome shotgun (WGS) entry which is preliminary data.</text>
</comment>
<evidence type="ECO:0000313" key="2">
    <source>
        <dbReference type="EMBL" id="MDP2524326.1"/>
    </source>
</evidence>
<dbReference type="NCBIfam" id="NF046101">
    <property type="entry name" value="PA3496_fam"/>
    <property type="match status" value="1"/>
</dbReference>
<protein>
    <submittedName>
        <fullName evidence="1">Uncharacterized protein</fullName>
    </submittedName>
</protein>
<proteinExistence type="predicted"/>
<evidence type="ECO:0000313" key="3">
    <source>
        <dbReference type="Proteomes" id="UP001169862"/>
    </source>
</evidence>
<dbReference type="Proteomes" id="UP001177341">
    <property type="component" value="Unassembled WGS sequence"/>
</dbReference>